<feature type="chain" id="PRO_5044814222" evidence="1">
    <location>
        <begin position="29"/>
        <end position="121"/>
    </location>
</feature>
<proteinExistence type="predicted"/>
<keyword evidence="1" id="KW-0732">Signal</keyword>
<feature type="signal peptide" evidence="1">
    <location>
        <begin position="1"/>
        <end position="28"/>
    </location>
</feature>
<dbReference type="EMBL" id="OZ075127">
    <property type="protein sequence ID" value="CAL4951259.1"/>
    <property type="molecule type" value="Genomic_DNA"/>
</dbReference>
<protein>
    <submittedName>
        <fullName evidence="2">Uncharacterized protein</fullName>
    </submittedName>
</protein>
<evidence type="ECO:0000313" key="2">
    <source>
        <dbReference type="EMBL" id="CAL4951259.1"/>
    </source>
</evidence>
<name>A0ABC8YZU7_9POAL</name>
<reference evidence="2" key="1">
    <citation type="submission" date="2024-10" db="EMBL/GenBank/DDBJ databases">
        <authorList>
            <person name="Ryan C."/>
        </authorList>
    </citation>
    <scope>NUCLEOTIDE SEQUENCE [LARGE SCALE GENOMIC DNA]</scope>
</reference>
<dbReference type="AlphaFoldDB" id="A0ABC8YZU7"/>
<sequence length="121" mass="12767">MEGRKRSVVAACCLLVVLLSGQHQPAAAMTKFCRCYNKCYADCRQDMGRYPCDIECVEDCMNGQLPPASPADCGEICINSICGGVMDTGAMALAPGEAEACVAECTNKLGAFAPTAAKINY</sequence>
<dbReference type="PANTHER" id="PTHR36483:SF1">
    <property type="entry name" value="OS02G0130700 PROTEIN"/>
    <property type="match status" value="1"/>
</dbReference>
<dbReference type="PANTHER" id="PTHR36483">
    <property type="entry name" value="OS02G0130700 PROTEIN"/>
    <property type="match status" value="1"/>
</dbReference>
<accession>A0ABC8YZU7</accession>
<dbReference type="Proteomes" id="UP001497457">
    <property type="component" value="Chromosome 17b"/>
</dbReference>
<evidence type="ECO:0000313" key="3">
    <source>
        <dbReference type="Proteomes" id="UP001497457"/>
    </source>
</evidence>
<organism evidence="2 3">
    <name type="scientific">Urochloa decumbens</name>
    <dbReference type="NCBI Taxonomy" id="240449"/>
    <lineage>
        <taxon>Eukaryota</taxon>
        <taxon>Viridiplantae</taxon>
        <taxon>Streptophyta</taxon>
        <taxon>Embryophyta</taxon>
        <taxon>Tracheophyta</taxon>
        <taxon>Spermatophyta</taxon>
        <taxon>Magnoliopsida</taxon>
        <taxon>Liliopsida</taxon>
        <taxon>Poales</taxon>
        <taxon>Poaceae</taxon>
        <taxon>PACMAD clade</taxon>
        <taxon>Panicoideae</taxon>
        <taxon>Panicodae</taxon>
        <taxon>Paniceae</taxon>
        <taxon>Melinidinae</taxon>
        <taxon>Urochloa</taxon>
    </lineage>
</organism>
<keyword evidence="3" id="KW-1185">Reference proteome</keyword>
<evidence type="ECO:0000256" key="1">
    <source>
        <dbReference type="SAM" id="SignalP"/>
    </source>
</evidence>
<gene>
    <name evidence="2" type="ORF">URODEC1_LOCUS38845</name>
</gene>